<protein>
    <submittedName>
        <fullName evidence="2">Uncharacterized protein</fullName>
    </submittedName>
</protein>
<gene>
    <name evidence="2" type="ORF">PLBR_LOCUS6889</name>
</gene>
<dbReference type="AlphaFoldDB" id="A0A3P3YHR2"/>
<evidence type="ECO:0000313" key="2">
    <source>
        <dbReference type="EMBL" id="SPQ99674.1"/>
    </source>
</evidence>
<feature type="transmembrane region" description="Helical" evidence="1">
    <location>
        <begin position="146"/>
        <end position="166"/>
    </location>
</feature>
<feature type="transmembrane region" description="Helical" evidence="1">
    <location>
        <begin position="53"/>
        <end position="77"/>
    </location>
</feature>
<proteinExistence type="predicted"/>
<feature type="transmembrane region" description="Helical" evidence="1">
    <location>
        <begin position="21"/>
        <end position="41"/>
    </location>
</feature>
<name>A0A3P3YHR2_PLABS</name>
<sequence length="179" mass="20215">MENLKDKLGGQFDSKSLVSAALTYLHTILGLAVNSYLLYAWRQYGGARCSTMLATWLFVMAASGLAMTVLAFGLVLYKKRRLRWYKQLLIAGEREPPVSIIFTLLENLAMNVLFFGSFFILAWLVFGNLLVYRTAPDQCPVEIIQVSKYYVTAYYFTIALAVLNAVRRHVAANGLPCFY</sequence>
<reference evidence="2 3" key="1">
    <citation type="submission" date="2018-03" db="EMBL/GenBank/DDBJ databases">
        <authorList>
            <person name="Fogelqvist J."/>
        </authorList>
    </citation>
    <scope>NUCLEOTIDE SEQUENCE [LARGE SCALE GENOMIC DNA]</scope>
</reference>
<geneLocation type="mitochondrion" evidence="2"/>
<evidence type="ECO:0000256" key="1">
    <source>
        <dbReference type="SAM" id="Phobius"/>
    </source>
</evidence>
<accession>A0A3P3YHR2</accession>
<keyword evidence="1" id="KW-0812">Transmembrane</keyword>
<organism evidence="2 3">
    <name type="scientific">Plasmodiophora brassicae</name>
    <name type="common">Clubroot disease agent</name>
    <dbReference type="NCBI Taxonomy" id="37360"/>
    <lineage>
        <taxon>Eukaryota</taxon>
        <taxon>Sar</taxon>
        <taxon>Rhizaria</taxon>
        <taxon>Endomyxa</taxon>
        <taxon>Phytomyxea</taxon>
        <taxon>Plasmodiophorida</taxon>
        <taxon>Plasmodiophoridae</taxon>
        <taxon>Plasmodiophora</taxon>
    </lineage>
</organism>
<keyword evidence="1" id="KW-0472">Membrane</keyword>
<keyword evidence="1" id="KW-1133">Transmembrane helix</keyword>
<evidence type="ECO:0000313" key="3">
    <source>
        <dbReference type="Proteomes" id="UP000290189"/>
    </source>
</evidence>
<dbReference type="Proteomes" id="UP000290189">
    <property type="component" value="Unassembled WGS sequence"/>
</dbReference>
<dbReference type="EMBL" id="OVEO01000012">
    <property type="protein sequence ID" value="SPQ99674.1"/>
    <property type="molecule type" value="Genomic_DNA"/>
</dbReference>
<keyword evidence="2" id="KW-0496">Mitochondrion</keyword>
<feature type="transmembrane region" description="Helical" evidence="1">
    <location>
        <begin position="98"/>
        <end position="126"/>
    </location>
</feature>